<feature type="compositionally biased region" description="Low complexity" evidence="1">
    <location>
        <begin position="1"/>
        <end position="11"/>
    </location>
</feature>
<dbReference type="AlphaFoldDB" id="H5U3N7"/>
<keyword evidence="3" id="KW-1185">Reference proteome</keyword>
<feature type="compositionally biased region" description="Low complexity" evidence="1">
    <location>
        <begin position="127"/>
        <end position="170"/>
    </location>
</feature>
<feature type="compositionally biased region" description="Polar residues" evidence="1">
    <location>
        <begin position="172"/>
        <end position="189"/>
    </location>
</feature>
<evidence type="ECO:0000313" key="3">
    <source>
        <dbReference type="Proteomes" id="UP000005845"/>
    </source>
</evidence>
<evidence type="ECO:0000313" key="2">
    <source>
        <dbReference type="EMBL" id="GAB40345.1"/>
    </source>
</evidence>
<dbReference type="RefSeq" id="WP_005207404.1">
    <property type="nucleotide sequence ID" value="NZ_BAFC01000096.1"/>
</dbReference>
<protein>
    <recommendedName>
        <fullName evidence="4">Asp23/Gls24 family envelope stress response protein</fullName>
    </recommendedName>
</protein>
<sequence length="189" mass="18625">MSESSSLSGSSLSGGAGDQDAATRSDVGAGSVAQKVAAAAEAVPGVTGLHAGVFGEVATYLPGSRVSGVRMSDDSGEVHIVVDINHDLRAVADEVVTVASQVAGVPVSVVVEDISVGPTESHDEPQTTSGETTSAGTTSGGDTPAGEIPVGDIPVGDIPIGDIPIGDIPVADTSTQAHPTRSTEVNNDE</sequence>
<accession>H5U3N7</accession>
<proteinExistence type="predicted"/>
<dbReference type="eggNOG" id="COG1302">
    <property type="taxonomic scope" value="Bacteria"/>
</dbReference>
<feature type="region of interest" description="Disordered" evidence="1">
    <location>
        <begin position="116"/>
        <end position="189"/>
    </location>
</feature>
<comment type="caution">
    <text evidence="2">The sequence shown here is derived from an EMBL/GenBank/DDBJ whole genome shotgun (WGS) entry which is preliminary data.</text>
</comment>
<evidence type="ECO:0008006" key="4">
    <source>
        <dbReference type="Google" id="ProtNLM"/>
    </source>
</evidence>
<dbReference type="EMBL" id="BAFC01000096">
    <property type="protein sequence ID" value="GAB40345.1"/>
    <property type="molecule type" value="Genomic_DNA"/>
</dbReference>
<gene>
    <name evidence="2" type="ORF">GOSPT_098_00500</name>
</gene>
<name>H5U3N7_9ACTN</name>
<organism evidence="2 3">
    <name type="scientific">Gordonia sputi NBRC 100414</name>
    <dbReference type="NCBI Taxonomy" id="1089453"/>
    <lineage>
        <taxon>Bacteria</taxon>
        <taxon>Bacillati</taxon>
        <taxon>Actinomycetota</taxon>
        <taxon>Actinomycetes</taxon>
        <taxon>Mycobacteriales</taxon>
        <taxon>Gordoniaceae</taxon>
        <taxon>Gordonia</taxon>
    </lineage>
</organism>
<evidence type="ECO:0000256" key="1">
    <source>
        <dbReference type="SAM" id="MobiDB-lite"/>
    </source>
</evidence>
<feature type="region of interest" description="Disordered" evidence="1">
    <location>
        <begin position="1"/>
        <end position="30"/>
    </location>
</feature>
<dbReference type="Proteomes" id="UP000005845">
    <property type="component" value="Unassembled WGS sequence"/>
</dbReference>
<reference evidence="2 3" key="1">
    <citation type="submission" date="2012-02" db="EMBL/GenBank/DDBJ databases">
        <title>Whole genome shotgun sequence of Gordonia sputi NBRC 100414.</title>
        <authorList>
            <person name="Yoshida I."/>
            <person name="Hosoyama A."/>
            <person name="Tsuchikane K."/>
            <person name="Katsumata H."/>
            <person name="Yamazaki S."/>
            <person name="Fujita N."/>
        </authorList>
    </citation>
    <scope>NUCLEOTIDE SEQUENCE [LARGE SCALE GENOMIC DNA]</scope>
    <source>
        <strain evidence="2 3">NBRC 100414</strain>
    </source>
</reference>